<feature type="domain" description="Integrase catalytic" evidence="1">
    <location>
        <begin position="1"/>
        <end position="146"/>
    </location>
</feature>
<dbReference type="InterPro" id="IPR036397">
    <property type="entry name" value="RNaseH_sf"/>
</dbReference>
<dbReference type="InterPro" id="IPR001584">
    <property type="entry name" value="Integrase_cat-core"/>
</dbReference>
<protein>
    <submittedName>
        <fullName evidence="2">Transposase family protein</fullName>
    </submittedName>
</protein>
<dbReference type="Gene3D" id="3.30.420.10">
    <property type="entry name" value="Ribonuclease H-like superfamily/Ribonuclease H"/>
    <property type="match status" value="1"/>
</dbReference>
<accession>A0ABU2IAM4</accession>
<name>A0ABU2IAM4_9XANT</name>
<proteinExistence type="predicted"/>
<dbReference type="EMBL" id="JAQMHB010000003">
    <property type="protein sequence ID" value="MDS9995181.1"/>
    <property type="molecule type" value="Genomic_DNA"/>
</dbReference>
<gene>
    <name evidence="2" type="ORF">PNQ69_20680</name>
</gene>
<dbReference type="SUPFAM" id="SSF53098">
    <property type="entry name" value="Ribonuclease H-like"/>
    <property type="match status" value="1"/>
</dbReference>
<reference evidence="2 3" key="1">
    <citation type="submission" date="2023-01" db="EMBL/GenBank/DDBJ databases">
        <title>Xanthomonas hawaiianensis sp. nov. isolated from Araceae family in Hawaii.</title>
        <authorList>
            <person name="Chunag S.-C."/>
            <person name="Dobhal S."/>
            <person name="Alvarez A."/>
            <person name="Arif M."/>
        </authorList>
    </citation>
    <scope>NUCLEOTIDE SEQUENCE [LARGE SCALE GENOMIC DNA]</scope>
    <source>
        <strain evidence="2 3">A2111</strain>
    </source>
</reference>
<dbReference type="RefSeq" id="WP_311163415.1">
    <property type="nucleotide sequence ID" value="NZ_JAQMHB010000003.1"/>
</dbReference>
<dbReference type="Proteomes" id="UP001260534">
    <property type="component" value="Unassembled WGS sequence"/>
</dbReference>
<organism evidence="2 3">
    <name type="scientific">Xanthomonas hawaiiensis</name>
    <dbReference type="NCBI Taxonomy" id="3003247"/>
    <lineage>
        <taxon>Bacteria</taxon>
        <taxon>Pseudomonadati</taxon>
        <taxon>Pseudomonadota</taxon>
        <taxon>Gammaproteobacteria</taxon>
        <taxon>Lysobacterales</taxon>
        <taxon>Lysobacteraceae</taxon>
        <taxon>Xanthomonas</taxon>
    </lineage>
</organism>
<dbReference type="InterPro" id="IPR012337">
    <property type="entry name" value="RNaseH-like_sf"/>
</dbReference>
<dbReference type="PANTHER" id="PTHR37984">
    <property type="entry name" value="PROTEIN CBG26694"/>
    <property type="match status" value="1"/>
</dbReference>
<keyword evidence="3" id="KW-1185">Reference proteome</keyword>
<evidence type="ECO:0000313" key="2">
    <source>
        <dbReference type="EMBL" id="MDS9995181.1"/>
    </source>
</evidence>
<dbReference type="PROSITE" id="PS50994">
    <property type="entry name" value="INTEGRASE"/>
    <property type="match status" value="1"/>
</dbReference>
<comment type="caution">
    <text evidence="2">The sequence shown here is derived from an EMBL/GenBank/DDBJ whole genome shotgun (WGS) entry which is preliminary data.</text>
</comment>
<dbReference type="InterPro" id="IPR050951">
    <property type="entry name" value="Retrovirus_Pol_polyprotein"/>
</dbReference>
<dbReference type="PANTHER" id="PTHR37984:SF5">
    <property type="entry name" value="PROTEIN NYNRIN-LIKE"/>
    <property type="match status" value="1"/>
</dbReference>
<evidence type="ECO:0000259" key="1">
    <source>
        <dbReference type="PROSITE" id="PS50994"/>
    </source>
</evidence>
<evidence type="ECO:0000313" key="3">
    <source>
        <dbReference type="Proteomes" id="UP001260534"/>
    </source>
</evidence>
<sequence length="297" mass="34297">MDAVHIKEGRYKYLIVARDDLSGWVEAAPLINLTAKNVAEFFLNNWVYRYGVMKLVTVDGGPEFGTEFKEAVLKVGSKVRVATPYYPEAEGMVERGHQVIKDALVKMCGTSAEKWRHYLPLVLFADRITAKRTTGFSPYELVFGQKAVLPVDLEAESYLGVDWDTVKTTEELLCARMMQLEKKEEYLEKAYSRMMKIRNQSVRYWDERLAHRLRKPLNPGDMVLVYNRSLESQWGKMFADRWNGPYKIKEQVSGGSYVLEELDGVVLKKRVAADQVKRFYPRGTRSAEVFLRNEDKL</sequence>